<dbReference type="SUPFAM" id="SSF48452">
    <property type="entry name" value="TPR-like"/>
    <property type="match status" value="1"/>
</dbReference>
<accession>A0ABX8V2A3</accession>
<dbReference type="RefSeq" id="WP_215216876.1">
    <property type="nucleotide sequence ID" value="NZ_CP075587.1"/>
</dbReference>
<protein>
    <recommendedName>
        <fullName evidence="3">SctF chaperone SctG</fullName>
    </recommendedName>
</protein>
<sequence length="143" mass="15832">MSLQKFKDHFILMAEAGFIAINQSDEDAAIKLFTAAELLDPNNPLPRLGMGYLNLCQLKLKQAATIFEEILAKEPSNEMAKTLLGLTLSLNPTELAKGEKTLEESIQKNQDPMVKSLAKTALDFVEKFIKKAPSPIETKSPKK</sequence>
<dbReference type="Gene3D" id="1.25.40.10">
    <property type="entry name" value="Tetratricopeptide repeat domain"/>
    <property type="match status" value="1"/>
</dbReference>
<keyword evidence="2" id="KW-1185">Reference proteome</keyword>
<gene>
    <name evidence="1" type="ORF">RHABOEDO_001577</name>
</gene>
<evidence type="ECO:0000313" key="1">
    <source>
        <dbReference type="EMBL" id="QYF49271.1"/>
    </source>
</evidence>
<proteinExistence type="predicted"/>
<reference evidence="1 2" key="1">
    <citation type="journal article" date="2022" name="bioRxiv">
        <title>Ecology and evolution of chlamydial symbionts of arthropods.</title>
        <authorList>
            <person name="Halter T."/>
            <person name="Koestlbacher S."/>
            <person name="Collingro A."/>
            <person name="Sixt B.S."/>
            <person name="Toenshoff E.R."/>
            <person name="Hendrickx F."/>
            <person name="Kostanjsek R."/>
            <person name="Horn M."/>
        </authorList>
    </citation>
    <scope>NUCLEOTIDE SEQUENCE [LARGE SCALE GENOMIC DNA]</scope>
    <source>
        <strain evidence="1">W744xW776</strain>
    </source>
</reference>
<name>A0ABX8V2A3_9BACT</name>
<dbReference type="Proteomes" id="UP000826014">
    <property type="component" value="Chromosome"/>
</dbReference>
<evidence type="ECO:0000313" key="2">
    <source>
        <dbReference type="Proteomes" id="UP000826014"/>
    </source>
</evidence>
<dbReference type="EMBL" id="CP075587">
    <property type="protein sequence ID" value="QYF49271.1"/>
    <property type="molecule type" value="Genomic_DNA"/>
</dbReference>
<organism evidence="1 2">
    <name type="scientific">Candidatus Rhabdochlamydia oedothoracis</name>
    <dbReference type="NCBI Taxonomy" id="2720720"/>
    <lineage>
        <taxon>Bacteria</taxon>
        <taxon>Pseudomonadati</taxon>
        <taxon>Chlamydiota</taxon>
        <taxon>Chlamydiia</taxon>
        <taxon>Parachlamydiales</taxon>
        <taxon>Candidatus Rhabdochlamydiaceae</taxon>
        <taxon>Candidatus Rhabdochlamydia</taxon>
    </lineage>
</organism>
<evidence type="ECO:0008006" key="3">
    <source>
        <dbReference type="Google" id="ProtNLM"/>
    </source>
</evidence>
<dbReference type="InterPro" id="IPR011990">
    <property type="entry name" value="TPR-like_helical_dom_sf"/>
</dbReference>